<dbReference type="Pfam" id="PF01925">
    <property type="entry name" value="TauE"/>
    <property type="match status" value="1"/>
</dbReference>
<feature type="transmembrane region" description="Helical" evidence="6">
    <location>
        <begin position="170"/>
        <end position="191"/>
    </location>
</feature>
<feature type="transmembrane region" description="Helical" evidence="6">
    <location>
        <begin position="137"/>
        <end position="164"/>
    </location>
</feature>
<organism evidence="8 9">
    <name type="scientific">Microbacterium thalli</name>
    <dbReference type="NCBI Taxonomy" id="3027921"/>
    <lineage>
        <taxon>Bacteria</taxon>
        <taxon>Bacillati</taxon>
        <taxon>Actinomycetota</taxon>
        <taxon>Actinomycetes</taxon>
        <taxon>Micrococcales</taxon>
        <taxon>Microbacteriaceae</taxon>
        <taxon>Microbacterium</taxon>
    </lineage>
</organism>
<accession>A0ABT5SK14</accession>
<dbReference type="EMBL" id="JAQZCI010000003">
    <property type="protein sequence ID" value="MDD7963081.1"/>
    <property type="molecule type" value="Genomic_DNA"/>
</dbReference>
<comment type="caution">
    <text evidence="8">The sequence shown here is derived from an EMBL/GenBank/DDBJ whole genome shotgun (WGS) entry which is preliminary data.</text>
</comment>
<evidence type="ECO:0000256" key="6">
    <source>
        <dbReference type="RuleBase" id="RU363041"/>
    </source>
</evidence>
<protein>
    <recommendedName>
        <fullName evidence="6">Probable membrane transporter protein</fullName>
    </recommendedName>
</protein>
<proteinExistence type="inferred from homology"/>
<keyword evidence="6" id="KW-1003">Cell membrane</keyword>
<evidence type="ECO:0000256" key="2">
    <source>
        <dbReference type="ARBA" id="ARBA00009142"/>
    </source>
</evidence>
<feature type="transmembrane region" description="Helical" evidence="6">
    <location>
        <begin position="97"/>
        <end position="116"/>
    </location>
</feature>
<reference evidence="8 9" key="1">
    <citation type="submission" date="2023-02" db="EMBL/GenBank/DDBJ databases">
        <title>Study of novel species of the Microbacterium genus.</title>
        <authorList>
            <person name="Arroyo-Herrera I."/>
            <person name="Roman-Ponce B."/>
            <person name="Vasquez-Murrieta M.S."/>
        </authorList>
    </citation>
    <scope>NUCLEOTIDE SEQUENCE [LARGE SCALE GENOMIC DNA]</scope>
    <source>
        <strain evidence="8 9">NE1TT3</strain>
    </source>
</reference>
<keyword evidence="5 6" id="KW-0472">Membrane</keyword>
<name>A0ABT5SK14_9MICO</name>
<keyword evidence="3 6" id="KW-0812">Transmembrane</keyword>
<evidence type="ECO:0000313" key="7">
    <source>
        <dbReference type="EMBL" id="MDD7963081.1"/>
    </source>
</evidence>
<dbReference type="RefSeq" id="WP_016463907.1">
    <property type="nucleotide sequence ID" value="NZ_JAQZCI010000003.1"/>
</dbReference>
<comment type="subcellular location">
    <subcellularLocation>
        <location evidence="6">Cell membrane</location>
        <topology evidence="6">Multi-pass membrane protein</topology>
    </subcellularLocation>
    <subcellularLocation>
        <location evidence="1">Membrane</location>
        <topology evidence="1">Multi-pass membrane protein</topology>
    </subcellularLocation>
</comment>
<comment type="similarity">
    <text evidence="2 6">Belongs to the 4-toluene sulfonate uptake permease (TSUP) (TC 2.A.102) family.</text>
</comment>
<feature type="transmembrane region" description="Helical" evidence="6">
    <location>
        <begin position="44"/>
        <end position="63"/>
    </location>
</feature>
<gene>
    <name evidence="7" type="ORF">PUW80_12065</name>
    <name evidence="8" type="ORF">PUW80_12280</name>
</gene>
<sequence>MPIITAMILATVVGVALGLLGGGGSILAVPVLTLILGMGTREAIASSLFVVAVTSAIAVLIRARTGTVKWGVGVAFGATGMLGGLGGASLGRFVPDSLLAILFSGIMIATALAMIRGRRTPAPPERPRARSSHVLRVVIMGVSVGFLTGLLGAGGGFLIVPALLIFGLPIAAATSTSLLVIALNSTAGLAAQVFATAIPWETVLPFTAFAVVGSVAGMLLARKLSAPTLRKSFGFFVLGVGIIMLTATILRLAPLL</sequence>
<dbReference type="PANTHER" id="PTHR43701:SF2">
    <property type="entry name" value="MEMBRANE TRANSPORTER PROTEIN YJNA-RELATED"/>
    <property type="match status" value="1"/>
</dbReference>
<keyword evidence="9" id="KW-1185">Reference proteome</keyword>
<dbReference type="Proteomes" id="UP001218170">
    <property type="component" value="Unassembled WGS sequence"/>
</dbReference>
<feature type="transmembrane region" description="Helical" evidence="6">
    <location>
        <begin position="233"/>
        <end position="253"/>
    </location>
</feature>
<keyword evidence="4 6" id="KW-1133">Transmembrane helix</keyword>
<evidence type="ECO:0000256" key="1">
    <source>
        <dbReference type="ARBA" id="ARBA00004141"/>
    </source>
</evidence>
<evidence type="ECO:0000313" key="8">
    <source>
        <dbReference type="EMBL" id="MDD7963124.1"/>
    </source>
</evidence>
<feature type="transmembrane region" description="Helical" evidence="6">
    <location>
        <begin position="70"/>
        <end position="91"/>
    </location>
</feature>
<dbReference type="InterPro" id="IPR051598">
    <property type="entry name" value="TSUP/Inactive_protease-like"/>
</dbReference>
<dbReference type="InterPro" id="IPR002781">
    <property type="entry name" value="TM_pro_TauE-like"/>
</dbReference>
<feature type="transmembrane region" description="Helical" evidence="6">
    <location>
        <begin position="203"/>
        <end position="221"/>
    </location>
</feature>
<evidence type="ECO:0000313" key="9">
    <source>
        <dbReference type="Proteomes" id="UP001218170"/>
    </source>
</evidence>
<evidence type="ECO:0000256" key="3">
    <source>
        <dbReference type="ARBA" id="ARBA00022692"/>
    </source>
</evidence>
<evidence type="ECO:0000256" key="4">
    <source>
        <dbReference type="ARBA" id="ARBA00022989"/>
    </source>
</evidence>
<evidence type="ECO:0000256" key="5">
    <source>
        <dbReference type="ARBA" id="ARBA00023136"/>
    </source>
</evidence>
<dbReference type="PANTHER" id="PTHR43701">
    <property type="entry name" value="MEMBRANE TRANSPORTER PROTEIN MJ0441-RELATED"/>
    <property type="match status" value="1"/>
</dbReference>
<dbReference type="EMBL" id="JAQZCI010000003">
    <property type="protein sequence ID" value="MDD7963124.1"/>
    <property type="molecule type" value="Genomic_DNA"/>
</dbReference>